<organism evidence="1 2">
    <name type="scientific">Babesia caballi</name>
    <dbReference type="NCBI Taxonomy" id="5871"/>
    <lineage>
        <taxon>Eukaryota</taxon>
        <taxon>Sar</taxon>
        <taxon>Alveolata</taxon>
        <taxon>Apicomplexa</taxon>
        <taxon>Aconoidasida</taxon>
        <taxon>Piroplasmida</taxon>
        <taxon>Babesiidae</taxon>
        <taxon>Babesia</taxon>
    </lineage>
</organism>
<reference evidence="1 2" key="1">
    <citation type="submission" date="2021-06" db="EMBL/GenBank/DDBJ databases">
        <title>Genome sequence of Babesia caballi.</title>
        <authorList>
            <person name="Yamagishi J."/>
            <person name="Kidaka T."/>
            <person name="Ochi A."/>
        </authorList>
    </citation>
    <scope>NUCLEOTIDE SEQUENCE [LARGE SCALE GENOMIC DNA]</scope>
    <source>
        <strain evidence="1">USDA-D6B2</strain>
    </source>
</reference>
<dbReference type="AlphaFoldDB" id="A0AAV4LW34"/>
<evidence type="ECO:0000313" key="1">
    <source>
        <dbReference type="EMBL" id="GIX63994.1"/>
    </source>
</evidence>
<dbReference type="GeneID" id="94195475"/>
<dbReference type="RefSeq" id="XP_067716063.1">
    <property type="nucleotide sequence ID" value="XM_067859962.1"/>
</dbReference>
<sequence>MLNLGARLVTLREVQVHLVTVEVRIVGRGNREVQPEGREGQYLASVTHDTHFVQRGLTVKENEVTVLKVTLNSVAVFELEVTRTLDVPQVKAGAVVANDKLGARPLVGAHFHLLTQTLKVQRSHRLAKGQRHRNGLWHADDVDGQVRVSRDDSTRREVHTLAHEVATQTPVLAL</sequence>
<dbReference type="EMBL" id="BPLF01000003">
    <property type="protein sequence ID" value="GIX63994.1"/>
    <property type="molecule type" value="Genomic_DNA"/>
</dbReference>
<keyword evidence="2" id="KW-1185">Reference proteome</keyword>
<accession>A0AAV4LW34</accession>
<gene>
    <name evidence="1" type="ORF">BcabD6B2_34290</name>
</gene>
<protein>
    <submittedName>
        <fullName evidence="1">CDP-glycerol:poly(Glycerophosphate) glycerophosphotransferase, putative</fullName>
    </submittedName>
</protein>
<evidence type="ECO:0000313" key="2">
    <source>
        <dbReference type="Proteomes" id="UP001497744"/>
    </source>
</evidence>
<proteinExistence type="predicted"/>
<comment type="caution">
    <text evidence="1">The sequence shown here is derived from an EMBL/GenBank/DDBJ whole genome shotgun (WGS) entry which is preliminary data.</text>
</comment>
<dbReference type="Proteomes" id="UP001497744">
    <property type="component" value="Unassembled WGS sequence"/>
</dbReference>
<name>A0AAV4LW34_BABCB</name>